<keyword evidence="8 11" id="KW-1133">Transmembrane helix</keyword>
<keyword evidence="6 11" id="KW-0812">Transmembrane</keyword>
<accession>A0ABV7VIH4</accession>
<gene>
    <name evidence="14" type="ORF">ACFOOQ_17275</name>
</gene>
<dbReference type="PANTHER" id="PTHR45436">
    <property type="entry name" value="SENSOR HISTIDINE KINASE YKOH"/>
    <property type="match status" value="1"/>
</dbReference>
<dbReference type="InterPro" id="IPR005467">
    <property type="entry name" value="His_kinase_dom"/>
</dbReference>
<dbReference type="Pfam" id="PF00672">
    <property type="entry name" value="HAMP"/>
    <property type="match status" value="1"/>
</dbReference>
<comment type="caution">
    <text evidence="14">The sequence shown here is derived from an EMBL/GenBank/DDBJ whole genome shotgun (WGS) entry which is preliminary data.</text>
</comment>
<evidence type="ECO:0000256" key="3">
    <source>
        <dbReference type="ARBA" id="ARBA00012438"/>
    </source>
</evidence>
<feature type="transmembrane region" description="Helical" evidence="11">
    <location>
        <begin position="12"/>
        <end position="33"/>
    </location>
</feature>
<feature type="transmembrane region" description="Helical" evidence="11">
    <location>
        <begin position="159"/>
        <end position="180"/>
    </location>
</feature>
<dbReference type="PRINTS" id="PR00344">
    <property type="entry name" value="BCTRLSENSOR"/>
</dbReference>
<dbReference type="SMART" id="SM00387">
    <property type="entry name" value="HATPase_c"/>
    <property type="match status" value="1"/>
</dbReference>
<evidence type="ECO:0000256" key="6">
    <source>
        <dbReference type="ARBA" id="ARBA00022692"/>
    </source>
</evidence>
<dbReference type="InterPro" id="IPR003660">
    <property type="entry name" value="HAMP_dom"/>
</dbReference>
<evidence type="ECO:0000259" key="12">
    <source>
        <dbReference type="PROSITE" id="PS50109"/>
    </source>
</evidence>
<dbReference type="SMART" id="SM00304">
    <property type="entry name" value="HAMP"/>
    <property type="match status" value="1"/>
</dbReference>
<dbReference type="SMART" id="SM00388">
    <property type="entry name" value="HisKA"/>
    <property type="match status" value="1"/>
</dbReference>
<dbReference type="PANTHER" id="PTHR45436:SF8">
    <property type="entry name" value="HISTIDINE KINASE"/>
    <property type="match status" value="1"/>
</dbReference>
<evidence type="ECO:0000256" key="1">
    <source>
        <dbReference type="ARBA" id="ARBA00000085"/>
    </source>
</evidence>
<evidence type="ECO:0000256" key="4">
    <source>
        <dbReference type="ARBA" id="ARBA00022553"/>
    </source>
</evidence>
<keyword evidence="7 14" id="KW-0418">Kinase</keyword>
<dbReference type="PROSITE" id="PS50885">
    <property type="entry name" value="HAMP"/>
    <property type="match status" value="1"/>
</dbReference>
<dbReference type="Gene3D" id="6.10.340.10">
    <property type="match status" value="1"/>
</dbReference>
<organism evidence="14 15">
    <name type="scientific">Ferrovibrio xuzhouensis</name>
    <dbReference type="NCBI Taxonomy" id="1576914"/>
    <lineage>
        <taxon>Bacteria</taxon>
        <taxon>Pseudomonadati</taxon>
        <taxon>Pseudomonadota</taxon>
        <taxon>Alphaproteobacteria</taxon>
        <taxon>Rhodospirillales</taxon>
        <taxon>Rhodospirillaceae</taxon>
        <taxon>Ferrovibrio</taxon>
    </lineage>
</organism>
<keyword evidence="4" id="KW-0597">Phosphoprotein</keyword>
<feature type="domain" description="HAMP" evidence="13">
    <location>
        <begin position="178"/>
        <end position="231"/>
    </location>
</feature>
<reference evidence="15" key="1">
    <citation type="journal article" date="2019" name="Int. J. Syst. Evol. Microbiol.">
        <title>The Global Catalogue of Microorganisms (GCM) 10K type strain sequencing project: providing services to taxonomists for standard genome sequencing and annotation.</title>
        <authorList>
            <consortium name="The Broad Institute Genomics Platform"/>
            <consortium name="The Broad Institute Genome Sequencing Center for Infectious Disease"/>
            <person name="Wu L."/>
            <person name="Ma J."/>
        </authorList>
    </citation>
    <scope>NUCLEOTIDE SEQUENCE [LARGE SCALE GENOMIC DNA]</scope>
    <source>
        <strain evidence="15">KCTC 42182</strain>
    </source>
</reference>
<dbReference type="InterPro" id="IPR036890">
    <property type="entry name" value="HATPase_C_sf"/>
</dbReference>
<comment type="subcellular location">
    <subcellularLocation>
        <location evidence="2">Membrane</location>
    </subcellularLocation>
</comment>
<keyword evidence="5" id="KW-0808">Transferase</keyword>
<dbReference type="InterPro" id="IPR050428">
    <property type="entry name" value="TCS_sensor_his_kinase"/>
</dbReference>
<evidence type="ECO:0000259" key="13">
    <source>
        <dbReference type="PROSITE" id="PS50885"/>
    </source>
</evidence>
<dbReference type="InterPro" id="IPR003661">
    <property type="entry name" value="HisK_dim/P_dom"/>
</dbReference>
<evidence type="ECO:0000313" key="15">
    <source>
        <dbReference type="Proteomes" id="UP001595711"/>
    </source>
</evidence>
<evidence type="ECO:0000256" key="5">
    <source>
        <dbReference type="ARBA" id="ARBA00022679"/>
    </source>
</evidence>
<dbReference type="InterPro" id="IPR036097">
    <property type="entry name" value="HisK_dim/P_sf"/>
</dbReference>
<proteinExistence type="predicted"/>
<dbReference type="CDD" id="cd00082">
    <property type="entry name" value="HisKA"/>
    <property type="match status" value="1"/>
</dbReference>
<evidence type="ECO:0000313" key="14">
    <source>
        <dbReference type="EMBL" id="MFC3677310.1"/>
    </source>
</evidence>
<dbReference type="Gene3D" id="3.30.565.10">
    <property type="entry name" value="Histidine kinase-like ATPase, C-terminal domain"/>
    <property type="match status" value="1"/>
</dbReference>
<feature type="domain" description="Histidine kinase" evidence="12">
    <location>
        <begin position="239"/>
        <end position="453"/>
    </location>
</feature>
<dbReference type="InterPro" id="IPR004358">
    <property type="entry name" value="Sig_transdc_His_kin-like_C"/>
</dbReference>
<evidence type="ECO:0000256" key="11">
    <source>
        <dbReference type="SAM" id="Phobius"/>
    </source>
</evidence>
<evidence type="ECO:0000256" key="10">
    <source>
        <dbReference type="ARBA" id="ARBA00023136"/>
    </source>
</evidence>
<comment type="catalytic activity">
    <reaction evidence="1">
        <text>ATP + protein L-histidine = ADP + protein N-phospho-L-histidine.</text>
        <dbReference type="EC" id="2.7.13.3"/>
    </reaction>
</comment>
<name>A0ABV7VIH4_9PROT</name>
<dbReference type="Gene3D" id="1.10.287.130">
    <property type="match status" value="1"/>
</dbReference>
<keyword evidence="9" id="KW-0902">Two-component regulatory system</keyword>
<protein>
    <recommendedName>
        <fullName evidence="3">histidine kinase</fullName>
        <ecNumber evidence="3">2.7.13.3</ecNumber>
    </recommendedName>
</protein>
<evidence type="ECO:0000256" key="9">
    <source>
        <dbReference type="ARBA" id="ARBA00023012"/>
    </source>
</evidence>
<dbReference type="SUPFAM" id="SSF47384">
    <property type="entry name" value="Homodimeric domain of signal transducing histidine kinase"/>
    <property type="match status" value="1"/>
</dbReference>
<evidence type="ECO:0000256" key="2">
    <source>
        <dbReference type="ARBA" id="ARBA00004370"/>
    </source>
</evidence>
<dbReference type="RefSeq" id="WP_379728849.1">
    <property type="nucleotide sequence ID" value="NZ_JBHRYJ010000004.1"/>
</dbReference>
<dbReference type="Proteomes" id="UP001595711">
    <property type="component" value="Unassembled WGS sequence"/>
</dbReference>
<keyword evidence="15" id="KW-1185">Reference proteome</keyword>
<dbReference type="InterPro" id="IPR003594">
    <property type="entry name" value="HATPase_dom"/>
</dbReference>
<dbReference type="CDD" id="cd06225">
    <property type="entry name" value="HAMP"/>
    <property type="match status" value="1"/>
</dbReference>
<keyword evidence="10 11" id="KW-0472">Membrane</keyword>
<dbReference type="Pfam" id="PF00512">
    <property type="entry name" value="HisKA"/>
    <property type="match status" value="1"/>
</dbReference>
<evidence type="ECO:0000256" key="8">
    <source>
        <dbReference type="ARBA" id="ARBA00022989"/>
    </source>
</evidence>
<dbReference type="EC" id="2.7.13.3" evidence="3"/>
<dbReference type="GO" id="GO:0016301">
    <property type="term" value="F:kinase activity"/>
    <property type="evidence" value="ECO:0007669"/>
    <property type="project" value="UniProtKB-KW"/>
</dbReference>
<dbReference type="PROSITE" id="PS50109">
    <property type="entry name" value="HIS_KIN"/>
    <property type="match status" value="1"/>
</dbReference>
<evidence type="ECO:0000256" key="7">
    <source>
        <dbReference type="ARBA" id="ARBA00022777"/>
    </source>
</evidence>
<sequence>MTKLLRSTSVRLALIYALLLVVSSLTLVGLLWWHTVGYLDREIDAVIAADTRAIGDRLHDFGLPGAMQTVEERVDANQDKRAIYLLADPALKPLAGNVDAWPLKIDRSMGWHEVDLVYEGKLHQARLLHVALPGNYQLIVGRDIQDRVAVQGMVLRSGAWAAAIALGLAVIGGLLVRRFILQRIESINRTTIAIVDGNLGQRIPMRGADDEFDQLAGIINRMLEQIQQLIEGVRNVSNAIAHDLRTPLAELRARLEDILRSKPDRELTLDSLGEAVSDIDRLIGVFNALLRLSEIDSGLRRAGFTRVDLAELVDDLAELYGPSAEQKGLTLETDTAPDIQVSGDPFLLAQAVGNLLDNAVKYTPAGGRIRLGIAADGDDRIVITVADNGPGIPADERERVTERFYRGDSARGKGGVGLGLSLVQAVARLHGGSLDFADNAPGLRASLRLSRAAPDAAAQS</sequence>
<dbReference type="SUPFAM" id="SSF55874">
    <property type="entry name" value="ATPase domain of HSP90 chaperone/DNA topoisomerase II/histidine kinase"/>
    <property type="match status" value="1"/>
</dbReference>
<dbReference type="EMBL" id="JBHRYJ010000004">
    <property type="protein sequence ID" value="MFC3677310.1"/>
    <property type="molecule type" value="Genomic_DNA"/>
</dbReference>
<dbReference type="Pfam" id="PF02518">
    <property type="entry name" value="HATPase_c"/>
    <property type="match status" value="1"/>
</dbReference>
<dbReference type="SUPFAM" id="SSF158472">
    <property type="entry name" value="HAMP domain-like"/>
    <property type="match status" value="1"/>
</dbReference>